<dbReference type="FunFam" id="3.40.50.11720:FF:000001">
    <property type="entry name" value="3-deoxy-D-manno-octulosonic acid transferase"/>
    <property type="match status" value="1"/>
</dbReference>
<keyword evidence="7" id="KW-0735">Signal-anchor</keyword>
<evidence type="ECO:0000256" key="4">
    <source>
        <dbReference type="ARBA" id="ARBA00012621"/>
    </source>
</evidence>
<dbReference type="GO" id="GO:0005886">
    <property type="term" value="C:plasma membrane"/>
    <property type="evidence" value="ECO:0007669"/>
    <property type="project" value="UniProtKB-SubCell"/>
</dbReference>
<dbReference type="Gene3D" id="3.40.50.11720">
    <property type="entry name" value="3-Deoxy-D-manno-octulosonic-acid transferase, N-terminal domain"/>
    <property type="match status" value="1"/>
</dbReference>
<sequence>MNRFWYTLLFYFLLPLILLKLCYRGIKAPAYRKRWRERFGFVEKPQFSQQPIWVHAVSVGETIAAIPLIKQIQQQYPEHPLVVTTMTPTGSERVTALLGDQVFHVYAPYDLPGSVNRFLEKTNPCLAVIMETELWPNLVHGCANKNIPVVVANARLSERSAKGYGRFKKLVQPMLTEITQLAAQDQATADRFLSLGLSQDQLKVTGSIKFDIDADPAEQQKGDVLRQSWLVSGSRPVWVAASTHSGEDEVILKAHQQLLSKLPSALLVLVPRHPERFDEVARLIEQQQLSYIRRSTDQQVSSDTQVILGDTMGELKALYVAADVAFIGGSLLEGGGGHNMLEAAVWAKPLLSGPNVINFQEITDKLLSAGGMRLVSSANEIAEQLIKLLTDKNESKTVGTNALQVVKENRGALQSLLDLVSQSIKQ</sequence>
<dbReference type="Gene3D" id="3.40.50.2000">
    <property type="entry name" value="Glycogen Phosphorylase B"/>
    <property type="match status" value="1"/>
</dbReference>
<feature type="site" description="Transition state stabilizer" evidence="11">
    <location>
        <position position="131"/>
    </location>
</feature>
<dbReference type="GO" id="GO:0009244">
    <property type="term" value="P:lipopolysaccharide core region biosynthetic process"/>
    <property type="evidence" value="ECO:0007669"/>
    <property type="project" value="UniProtKB-UniRule"/>
</dbReference>
<evidence type="ECO:0000256" key="6">
    <source>
        <dbReference type="ARBA" id="ARBA00022679"/>
    </source>
</evidence>
<keyword evidence="12" id="KW-0472">Membrane</keyword>
<dbReference type="InterPro" id="IPR038107">
    <property type="entry name" value="Glycos_transf_N_sf"/>
</dbReference>
<keyword evidence="6 12" id="KW-0808">Transferase</keyword>
<feature type="site" description="Transition state stabilizer" evidence="11">
    <location>
        <position position="209"/>
    </location>
</feature>
<name>A0A853IBH2_9GAMM</name>
<gene>
    <name evidence="14" type="primary">waaA</name>
    <name evidence="14" type="ORF">H0A36_11200</name>
</gene>
<dbReference type="NCBIfam" id="NF004388">
    <property type="entry name" value="PRK05749.1-4"/>
    <property type="match status" value="1"/>
</dbReference>
<evidence type="ECO:0000256" key="9">
    <source>
        <dbReference type="ARBA" id="ARBA00049183"/>
    </source>
</evidence>
<dbReference type="InterPro" id="IPR039901">
    <property type="entry name" value="Kdotransferase"/>
</dbReference>
<dbReference type="RefSeq" id="WP_180568604.1">
    <property type="nucleotide sequence ID" value="NZ_JACCKB010000015.1"/>
</dbReference>
<evidence type="ECO:0000256" key="3">
    <source>
        <dbReference type="ARBA" id="ARBA00006380"/>
    </source>
</evidence>
<evidence type="ECO:0000256" key="7">
    <source>
        <dbReference type="ARBA" id="ARBA00022968"/>
    </source>
</evidence>
<dbReference type="EMBL" id="JACCKB010000015">
    <property type="protein sequence ID" value="NYZ66575.1"/>
    <property type="molecule type" value="Genomic_DNA"/>
</dbReference>
<dbReference type="FunFam" id="3.40.50.2000:FF:000032">
    <property type="entry name" value="3-deoxy-D-manno-octulosonic acid transferase"/>
    <property type="match status" value="1"/>
</dbReference>
<accession>A0A853IBH2</accession>
<evidence type="ECO:0000256" key="8">
    <source>
        <dbReference type="ARBA" id="ARBA00031445"/>
    </source>
</evidence>
<evidence type="ECO:0000256" key="11">
    <source>
        <dbReference type="PIRSR" id="PIRSR639901-2"/>
    </source>
</evidence>
<comment type="pathway">
    <text evidence="2 12">Bacterial outer membrane biogenesis; LPS core biosynthesis.</text>
</comment>
<organism evidence="14 15">
    <name type="scientific">Spartinivicinus marinus</name>
    <dbReference type="NCBI Taxonomy" id="2994442"/>
    <lineage>
        <taxon>Bacteria</taxon>
        <taxon>Pseudomonadati</taxon>
        <taxon>Pseudomonadota</taxon>
        <taxon>Gammaproteobacteria</taxon>
        <taxon>Oceanospirillales</taxon>
        <taxon>Zooshikellaceae</taxon>
        <taxon>Spartinivicinus</taxon>
    </lineage>
</organism>
<evidence type="ECO:0000256" key="1">
    <source>
        <dbReference type="ARBA" id="ARBA00004388"/>
    </source>
</evidence>
<evidence type="ECO:0000256" key="5">
    <source>
        <dbReference type="ARBA" id="ARBA00019077"/>
    </source>
</evidence>
<evidence type="ECO:0000256" key="10">
    <source>
        <dbReference type="PIRSR" id="PIRSR639901-1"/>
    </source>
</evidence>
<dbReference type="UniPathway" id="UPA00958"/>
<dbReference type="PANTHER" id="PTHR42755">
    <property type="entry name" value="3-DEOXY-MANNO-OCTULOSONATE CYTIDYLYLTRANSFERASE"/>
    <property type="match status" value="1"/>
</dbReference>
<proteinExistence type="inferred from homology"/>
<keyword evidence="12" id="KW-0448">Lipopolysaccharide biosynthesis</keyword>
<keyword evidence="12" id="KW-1003">Cell membrane</keyword>
<feature type="domain" description="3-deoxy-D-manno-octulosonic-acid transferase N-terminal" evidence="13">
    <location>
        <begin position="33"/>
        <end position="212"/>
    </location>
</feature>
<evidence type="ECO:0000259" key="13">
    <source>
        <dbReference type="Pfam" id="PF04413"/>
    </source>
</evidence>
<keyword evidence="15" id="KW-1185">Reference proteome</keyword>
<comment type="subcellular location">
    <subcellularLocation>
        <location evidence="1">Cell inner membrane</location>
        <topology evidence="1">Single-pass membrane protein</topology>
        <orientation evidence="1">Cytoplasmic side</orientation>
    </subcellularLocation>
    <subcellularLocation>
        <location evidence="12">Cell membrane</location>
    </subcellularLocation>
</comment>
<comment type="caution">
    <text evidence="14">The sequence shown here is derived from an EMBL/GenBank/DDBJ whole genome shotgun (WGS) entry which is preliminary data.</text>
</comment>
<dbReference type="SUPFAM" id="SSF53756">
    <property type="entry name" value="UDP-Glycosyltransferase/glycogen phosphorylase"/>
    <property type="match status" value="1"/>
</dbReference>
<dbReference type="AlphaFoldDB" id="A0A853IBH2"/>
<keyword evidence="14" id="KW-0328">Glycosyltransferase</keyword>
<comment type="function">
    <text evidence="12">Involved in lipopolysaccharide (LPS) biosynthesis. Catalyzes the transfer of 3-deoxy-D-manno-octulosonate (Kdo) residue(s) from CMP-Kdo to lipid IV(A), the tetraacyldisaccharide-1,4'-bisphosphate precursor of lipid A.</text>
</comment>
<evidence type="ECO:0000256" key="12">
    <source>
        <dbReference type="RuleBase" id="RU365103"/>
    </source>
</evidence>
<comment type="catalytic activity">
    <reaction evidence="9 12">
        <text>lipid IVA (E. coli) + CMP-3-deoxy-beta-D-manno-octulosonate = alpha-Kdo-(2-&gt;6)-lipid IVA (E. coli) + CMP + H(+)</text>
        <dbReference type="Rhea" id="RHEA:28066"/>
        <dbReference type="ChEBI" id="CHEBI:15378"/>
        <dbReference type="ChEBI" id="CHEBI:58603"/>
        <dbReference type="ChEBI" id="CHEBI:60364"/>
        <dbReference type="ChEBI" id="CHEBI:60377"/>
        <dbReference type="ChEBI" id="CHEBI:85987"/>
        <dbReference type="EC" id="2.4.99.12"/>
    </reaction>
</comment>
<dbReference type="PANTHER" id="PTHR42755:SF1">
    <property type="entry name" value="3-DEOXY-D-MANNO-OCTULOSONIC ACID TRANSFERASE, MITOCHONDRIAL-RELATED"/>
    <property type="match status" value="1"/>
</dbReference>
<reference evidence="14 15" key="1">
    <citation type="submission" date="2020-07" db="EMBL/GenBank/DDBJ databases">
        <title>Endozoicomonas sp. nov., isolated from sediment.</title>
        <authorList>
            <person name="Gu T."/>
        </authorList>
    </citation>
    <scope>NUCLEOTIDE SEQUENCE [LARGE SCALE GENOMIC DNA]</scope>
    <source>
        <strain evidence="14 15">SM1973</strain>
    </source>
</reference>
<dbReference type="EC" id="2.4.99.12" evidence="4 12"/>
<feature type="active site" description="Proton acceptor" evidence="10">
    <location>
        <position position="61"/>
    </location>
</feature>
<evidence type="ECO:0000313" key="15">
    <source>
        <dbReference type="Proteomes" id="UP000569732"/>
    </source>
</evidence>
<evidence type="ECO:0000313" key="14">
    <source>
        <dbReference type="EMBL" id="NYZ66575.1"/>
    </source>
</evidence>
<protein>
    <recommendedName>
        <fullName evidence="5 12">3-deoxy-D-manno-octulosonic acid transferase</fullName>
        <shortName evidence="12">Kdo transferase</shortName>
        <ecNumber evidence="4 12">2.4.99.12</ecNumber>
    </recommendedName>
    <alternativeName>
        <fullName evidence="8 12">Lipid IV(A) 3-deoxy-D-manno-octulosonic acid transferase</fullName>
    </alternativeName>
</protein>
<evidence type="ECO:0000256" key="2">
    <source>
        <dbReference type="ARBA" id="ARBA00004713"/>
    </source>
</evidence>
<dbReference type="Proteomes" id="UP000569732">
    <property type="component" value="Unassembled WGS sequence"/>
</dbReference>
<dbReference type="Pfam" id="PF04413">
    <property type="entry name" value="Glycos_transf_N"/>
    <property type="match status" value="1"/>
</dbReference>
<keyword evidence="7" id="KW-0812">Transmembrane</keyword>
<comment type="similarity">
    <text evidence="3">Belongs to the glycosyltransferase group 1 family. Glycosyltransferase 30 subfamily.</text>
</comment>
<dbReference type="GO" id="GO:0009245">
    <property type="term" value="P:lipid A biosynthetic process"/>
    <property type="evidence" value="ECO:0007669"/>
    <property type="project" value="TreeGrafter"/>
</dbReference>
<dbReference type="InterPro" id="IPR007507">
    <property type="entry name" value="Glycos_transf_N"/>
</dbReference>
<dbReference type="GO" id="GO:0043842">
    <property type="term" value="F:Kdo transferase activity"/>
    <property type="evidence" value="ECO:0007669"/>
    <property type="project" value="UniProtKB-EC"/>
</dbReference>